<dbReference type="RefSeq" id="WP_238311077.1">
    <property type="nucleotide sequence ID" value="NZ_BPQV01000005.1"/>
</dbReference>
<sequence length="244" mass="27451">MSPHASTLDTGPASFRRTRAPAAVFTRLVKWLSQASKFAATGLETDRPDDSLLMEALAEWWIGFAGEPELIQEDGRAVIRVTFNKPRGEGQTIRYFDPALVAFVMLLCSPGGRLMLEDHGPAGGYYYVRLYITGYRPDGQLRRVYLLRLAADTPPGRKTREPENFRSALRRDLGTYEEEPANELTTVLYSTADAKRDSVDRWRELDQEHPHMRPCPIEAEHFSSLLDVAHFLLSRVPLGTDSAA</sequence>
<keyword evidence="2" id="KW-1185">Reference proteome</keyword>
<dbReference type="Proteomes" id="UP001055156">
    <property type="component" value="Unassembled WGS sequence"/>
</dbReference>
<gene>
    <name evidence="1" type="ORF">LKMONMHP_2081</name>
</gene>
<accession>A0ABQ4T8C0</accession>
<protein>
    <submittedName>
        <fullName evidence="1">Uncharacterized protein</fullName>
    </submittedName>
</protein>
<evidence type="ECO:0000313" key="2">
    <source>
        <dbReference type="Proteomes" id="UP001055156"/>
    </source>
</evidence>
<reference evidence="1" key="2">
    <citation type="submission" date="2021-08" db="EMBL/GenBank/DDBJ databases">
        <authorList>
            <person name="Tani A."/>
            <person name="Ola A."/>
            <person name="Ogura Y."/>
            <person name="Katsura K."/>
            <person name="Hayashi T."/>
        </authorList>
    </citation>
    <scope>NUCLEOTIDE SEQUENCE</scope>
    <source>
        <strain evidence="1">NBRC 15689</strain>
    </source>
</reference>
<reference evidence="1" key="1">
    <citation type="journal article" date="2021" name="Front. Microbiol.">
        <title>Comprehensive Comparative Genomics and Phenotyping of Methylobacterium Species.</title>
        <authorList>
            <person name="Alessa O."/>
            <person name="Ogura Y."/>
            <person name="Fujitani Y."/>
            <person name="Takami H."/>
            <person name="Hayashi T."/>
            <person name="Sahin N."/>
            <person name="Tani A."/>
        </authorList>
    </citation>
    <scope>NUCLEOTIDE SEQUENCE</scope>
    <source>
        <strain evidence="1">NBRC 15689</strain>
    </source>
</reference>
<dbReference type="EMBL" id="BPQV01000005">
    <property type="protein sequence ID" value="GJE27224.1"/>
    <property type="molecule type" value="Genomic_DNA"/>
</dbReference>
<organism evidence="1 2">
    <name type="scientific">Methylobacterium organophilum</name>
    <dbReference type="NCBI Taxonomy" id="410"/>
    <lineage>
        <taxon>Bacteria</taxon>
        <taxon>Pseudomonadati</taxon>
        <taxon>Pseudomonadota</taxon>
        <taxon>Alphaproteobacteria</taxon>
        <taxon>Hyphomicrobiales</taxon>
        <taxon>Methylobacteriaceae</taxon>
        <taxon>Methylobacterium</taxon>
    </lineage>
</organism>
<evidence type="ECO:0000313" key="1">
    <source>
        <dbReference type="EMBL" id="GJE27224.1"/>
    </source>
</evidence>
<name>A0ABQ4T8C0_METOR</name>
<comment type="caution">
    <text evidence="1">The sequence shown here is derived from an EMBL/GenBank/DDBJ whole genome shotgun (WGS) entry which is preliminary data.</text>
</comment>
<proteinExistence type="predicted"/>